<evidence type="ECO:0000313" key="2">
    <source>
        <dbReference type="Proteomes" id="UP000749646"/>
    </source>
</evidence>
<dbReference type="AlphaFoldDB" id="A0A9P6SSF0"/>
<proteinExistence type="predicted"/>
<accession>A0A9P6SSF0</accession>
<sequence>MTSSQERTMSLEKSLLHIMRQEISDNRAFHDRLQNIQQQVDDLREQTRYDRQQALEESQEEVLTAQQRTIDRLVTIQDPCTSKRSTKGATVSPRIHFARHKGYDLEMTAEFFMVYGDYIKAITYILKNGIAAPGINIPSVSHLMLADGIDEVREELDLDSQSIQSLMVMTNRALLVLMTGTKTESH</sequence>
<reference evidence="1" key="1">
    <citation type="journal article" date="2020" name="Fungal Divers.">
        <title>Resolving the Mortierellaceae phylogeny through synthesis of multi-gene phylogenetics and phylogenomics.</title>
        <authorList>
            <person name="Vandepol N."/>
            <person name="Liber J."/>
            <person name="Desiro A."/>
            <person name="Na H."/>
            <person name="Kennedy M."/>
            <person name="Barry K."/>
            <person name="Grigoriev I.V."/>
            <person name="Miller A.N."/>
            <person name="O'Donnell K."/>
            <person name="Stajich J.E."/>
            <person name="Bonito G."/>
        </authorList>
    </citation>
    <scope>NUCLEOTIDE SEQUENCE</scope>
    <source>
        <strain evidence="1">MES-2147</strain>
    </source>
</reference>
<comment type="caution">
    <text evidence="1">The sequence shown here is derived from an EMBL/GenBank/DDBJ whole genome shotgun (WGS) entry which is preliminary data.</text>
</comment>
<gene>
    <name evidence="1" type="ORF">BGZ65_007540</name>
</gene>
<protein>
    <submittedName>
        <fullName evidence="1">Uncharacterized protein</fullName>
    </submittedName>
</protein>
<evidence type="ECO:0000313" key="1">
    <source>
        <dbReference type="EMBL" id="KAF9996890.1"/>
    </source>
</evidence>
<keyword evidence="2" id="KW-1185">Reference proteome</keyword>
<dbReference type="Proteomes" id="UP000749646">
    <property type="component" value="Unassembled WGS sequence"/>
</dbReference>
<name>A0A9P6SSF0_9FUNG</name>
<dbReference type="OrthoDB" id="10555337at2759"/>
<dbReference type="EMBL" id="JAAAHW010001092">
    <property type="protein sequence ID" value="KAF9996890.1"/>
    <property type="molecule type" value="Genomic_DNA"/>
</dbReference>
<organism evidence="1 2">
    <name type="scientific">Modicella reniformis</name>
    <dbReference type="NCBI Taxonomy" id="1440133"/>
    <lineage>
        <taxon>Eukaryota</taxon>
        <taxon>Fungi</taxon>
        <taxon>Fungi incertae sedis</taxon>
        <taxon>Mucoromycota</taxon>
        <taxon>Mortierellomycotina</taxon>
        <taxon>Mortierellomycetes</taxon>
        <taxon>Mortierellales</taxon>
        <taxon>Mortierellaceae</taxon>
        <taxon>Modicella</taxon>
    </lineage>
</organism>